<name>C9ZQF5_TRYB9</name>
<dbReference type="RefSeq" id="XP_011773920.1">
    <property type="nucleotide sequence ID" value="XM_011775618.1"/>
</dbReference>
<keyword evidence="1" id="KW-0812">Transmembrane</keyword>
<dbReference type="VEuPathDB" id="TriTrypDB:Tbg972.6.1130"/>
<sequence>MFLRYLVFRRSFCLLFSRLLVYRTCFSRRGADCCVVRMFASQSISLYKECCQFYNVKPNTEILQQVDTPQLMLEEIDASRTLLGELGVKALLDCISCHVGIRRVVLKKNGLSTTCVEHLCRFLRGSRYVCHVDVSENPMNVAAARVLWETARIVPTLTEINVEKCELEDEWPRRLERCCKSNEETQAAVIAPCAEDLNPMQWDVVFVAVAGPASYVEKYSTEILPPVSSLLAQYRLRVCLLAIDENDTPDVAVAKIERCAERYNHGLSWCVALVDDAVPWNEAALKAVMATVQQTRPITKPLKDKFGAICSPAIKCVTNFFVYDVTLLSESDEKGEEKPDTAGVVEVPPEKWFPAVNWDEVGDCDVPSAVRLRTKNCWKVRCQSDLYCALTDVFSRKFTMDEGSQNEEKEVDEEKAYILTSEKESLFSSYPMCKEIVLHVEKRLWSTCVPIVLIGTDVKAHNNVLSWLANKYAESGPMKVVFYPYKRDNRSMVVFLSYLLGVLSKSPMELYLSLDTLCNEVHDAISHYEDEPLLLIIPSMDTLDSCGNDYCCSLDWLPSTLPPKITLVVSIKTESPILVAFRKRLPQPFEVLNAPLPDEVRSWLFTEELVRRGILGGTAGGHQEDGGDTSNCEAWKRVVGNAFLNKDGSKFTSFDTYAASLLFRFSLTTDSEDVTFFLPSEVPNTMRELLVKLLKVHEDQGDPLTVRYVLTCLAAASLPVTEVVCVCENLGPCPRNKTIPVLLMLIDDGIVEIHGGSVAHLAGPEVHEVVNSLYSDLLDNVNALVENHLYRLVKTRSPDLSLCFRQIGPLIFVNGSFENAYSLILDASIMDAAFSREKSNTQYAIDIIFRLLNSYRLLSQLHDGEYFVFDKQDQSQRRSALLNAAKDIQSFDCFFFQSALQLSEVSPYYRDASTSEEVPYSVLAPLNTAGEEGSSISIHVNETPIYVHLREKYLVISTKTTVFVYSTGNFDKVVATFDTTCNKDAVFQGALSACGTRIVLIWDRHLATFDFLTGGHSNVDDVTATLSDRALDVLGTNIAVQHNLSKSLSIMDLTKKNKVIILPTLEAEAREAYFFGSSVLATSLYDLFIIRGCRVQKLSHTGVIRCVAFPASDRLIASSVDEDIWIWSGAGELLHIANAGRTPIEELYLNSNGGQLLSRQQEGLKLWETSSGRFKKLDQLFDEIPTQLLITGSDSFIIALCGYYLYVWDASTRRPVGVLTCAIGAITFVQERNQLVMALTSRNEVKVWRLGDNPFLSTKVLQKKSLSSNWRLSGKLSAVSIERITANSKGTLFAALDSDGALLLQPTKGGPPTVCAVKEVEGMVFLCNYLVFSFKEKAGCFCYIDLDEEEFKVSEMLLPTDAREKVSLDFVADPDDRYLAVVSNFDKGSTLYVYEVSTWSLLNQFIGHSGHVFYGFFVEDVLISVCKDLTVRCWSLQNHAERTSYKHPFQIAAAARDTESPVVSLFFFDVYFHLFHLHVDGVDSSARFEVQKVSTLPPPATLKPVQCVYVSGLVVVVAGCGSVFLVNVRRGGAATKLSNYKCLCVATYKNGPESFVLTGHTTGEVLLNGVRHGP</sequence>
<evidence type="ECO:0000256" key="2">
    <source>
        <dbReference type="SAM" id="SignalP"/>
    </source>
</evidence>
<evidence type="ECO:0000256" key="1">
    <source>
        <dbReference type="SAM" id="Phobius"/>
    </source>
</evidence>
<dbReference type="InterPro" id="IPR036322">
    <property type="entry name" value="WD40_repeat_dom_sf"/>
</dbReference>
<evidence type="ECO:0000313" key="3">
    <source>
        <dbReference type="EMBL" id="CBH11635.1"/>
    </source>
</evidence>
<dbReference type="EMBL" id="FN554969">
    <property type="protein sequence ID" value="CBH11635.1"/>
    <property type="molecule type" value="Genomic_DNA"/>
</dbReference>
<dbReference type="SUPFAM" id="SSF52047">
    <property type="entry name" value="RNI-like"/>
    <property type="match status" value="1"/>
</dbReference>
<dbReference type="InterPro" id="IPR011044">
    <property type="entry name" value="Quino_amine_DH_bsu"/>
</dbReference>
<keyword evidence="2" id="KW-0732">Signal</keyword>
<feature type="signal peptide" evidence="2">
    <location>
        <begin position="1"/>
        <end position="27"/>
    </location>
</feature>
<protein>
    <submittedName>
        <fullName evidence="3">Uncharacterized protein</fullName>
    </submittedName>
</protein>
<dbReference type="GeneID" id="23861743"/>
<dbReference type="KEGG" id="tbg:TbgDal_VI1130"/>
<dbReference type="PANTHER" id="PTHR44156">
    <property type="entry name" value="SUPERNUMERARY LIMBS, ISOFORM B-RELATED"/>
    <property type="match status" value="1"/>
</dbReference>
<dbReference type="InterPro" id="IPR053299">
    <property type="entry name" value="ASTRA_WD_repeat"/>
</dbReference>
<dbReference type="InterPro" id="IPR015943">
    <property type="entry name" value="WD40/YVTN_repeat-like_dom_sf"/>
</dbReference>
<dbReference type="Gene3D" id="3.80.10.10">
    <property type="entry name" value="Ribonuclease Inhibitor"/>
    <property type="match status" value="1"/>
</dbReference>
<dbReference type="SUPFAM" id="SSF50969">
    <property type="entry name" value="YVTN repeat-like/Quinoprotein amine dehydrogenase"/>
    <property type="match status" value="1"/>
</dbReference>
<dbReference type="InterPro" id="IPR001680">
    <property type="entry name" value="WD40_rpt"/>
</dbReference>
<dbReference type="Proteomes" id="UP000002316">
    <property type="component" value="Chromosome 6"/>
</dbReference>
<dbReference type="FunFam" id="3.80.10.10:FF:002628">
    <property type="entry name" value="Uncharacterized protein"/>
    <property type="match status" value="1"/>
</dbReference>
<keyword evidence="1" id="KW-0472">Membrane</keyword>
<feature type="transmembrane region" description="Helical" evidence="1">
    <location>
        <begin position="1508"/>
        <end position="1528"/>
    </location>
</feature>
<evidence type="ECO:0000313" key="4">
    <source>
        <dbReference type="Proteomes" id="UP000002316"/>
    </source>
</evidence>
<keyword evidence="1" id="KW-1133">Transmembrane helix</keyword>
<dbReference type="Gene3D" id="2.130.10.10">
    <property type="entry name" value="YVTN repeat-like/Quinoprotein amine dehydrogenase"/>
    <property type="match status" value="2"/>
</dbReference>
<reference evidence="4" key="1">
    <citation type="journal article" date="2010" name="PLoS Negl. Trop. Dis.">
        <title>The genome sequence of Trypanosoma brucei gambiense, causative agent of chronic human african trypanosomiasis.</title>
        <authorList>
            <person name="Jackson A.P."/>
            <person name="Sanders M."/>
            <person name="Berry A."/>
            <person name="McQuillan J."/>
            <person name="Aslett M.A."/>
            <person name="Quail M.A."/>
            <person name="Chukualim B."/>
            <person name="Capewell P."/>
            <person name="MacLeod A."/>
            <person name="Melville S.E."/>
            <person name="Gibson W."/>
            <person name="Barry J.D."/>
            <person name="Berriman M."/>
            <person name="Hertz-Fowler C."/>
        </authorList>
    </citation>
    <scope>NUCLEOTIDE SEQUENCE [LARGE SCALE GENOMIC DNA]</scope>
    <source>
        <strain evidence="4">MHOM/CI/86/DAL972</strain>
    </source>
</reference>
<gene>
    <name evidence="3" type="ORF">TbgDal_VI1130</name>
</gene>
<dbReference type="InterPro" id="IPR032675">
    <property type="entry name" value="LRR_dom_sf"/>
</dbReference>
<dbReference type="OrthoDB" id="120976at2759"/>
<proteinExistence type="predicted"/>
<feature type="chain" id="PRO_5003004767" evidence="2">
    <location>
        <begin position="28"/>
        <end position="1574"/>
    </location>
</feature>
<dbReference type="SUPFAM" id="SSF50978">
    <property type="entry name" value="WD40 repeat-like"/>
    <property type="match status" value="2"/>
</dbReference>
<accession>C9ZQF5</accession>
<dbReference type="SMART" id="SM00320">
    <property type="entry name" value="WD40"/>
    <property type="match status" value="3"/>
</dbReference>
<organism evidence="3 4">
    <name type="scientific">Trypanosoma brucei gambiense (strain MHOM/CI/86/DAL972)</name>
    <dbReference type="NCBI Taxonomy" id="679716"/>
    <lineage>
        <taxon>Eukaryota</taxon>
        <taxon>Discoba</taxon>
        <taxon>Euglenozoa</taxon>
        <taxon>Kinetoplastea</taxon>
        <taxon>Metakinetoplastina</taxon>
        <taxon>Trypanosomatida</taxon>
        <taxon>Trypanosomatidae</taxon>
        <taxon>Trypanosoma</taxon>
    </lineage>
</organism>